<reference evidence="2" key="1">
    <citation type="submission" date="2022-05" db="EMBL/GenBank/DDBJ databases">
        <title>The Musa troglodytarum L. genome provides insights into the mechanism of non-climacteric behaviour and enrichment of carotenoids.</title>
        <authorList>
            <person name="Wang J."/>
        </authorList>
    </citation>
    <scope>NUCLEOTIDE SEQUENCE</scope>
    <source>
        <tissue evidence="2">Leaf</tissue>
    </source>
</reference>
<feature type="region of interest" description="Disordered" evidence="1">
    <location>
        <begin position="1"/>
        <end position="51"/>
    </location>
</feature>
<protein>
    <submittedName>
        <fullName evidence="2">Uncharacterized protein</fullName>
    </submittedName>
</protein>
<evidence type="ECO:0000256" key="1">
    <source>
        <dbReference type="SAM" id="MobiDB-lite"/>
    </source>
</evidence>
<accession>A0A9E7ECJ0</accession>
<organism evidence="2 3">
    <name type="scientific">Musa troglodytarum</name>
    <name type="common">fe'i banana</name>
    <dbReference type="NCBI Taxonomy" id="320322"/>
    <lineage>
        <taxon>Eukaryota</taxon>
        <taxon>Viridiplantae</taxon>
        <taxon>Streptophyta</taxon>
        <taxon>Embryophyta</taxon>
        <taxon>Tracheophyta</taxon>
        <taxon>Spermatophyta</taxon>
        <taxon>Magnoliopsida</taxon>
        <taxon>Liliopsida</taxon>
        <taxon>Zingiberales</taxon>
        <taxon>Musaceae</taxon>
        <taxon>Musa</taxon>
    </lineage>
</organism>
<name>A0A9E7ECJ0_9LILI</name>
<dbReference type="EMBL" id="CP097502">
    <property type="protein sequence ID" value="URD74709.1"/>
    <property type="molecule type" value="Genomic_DNA"/>
</dbReference>
<feature type="compositionally biased region" description="Polar residues" evidence="1">
    <location>
        <begin position="1"/>
        <end position="12"/>
    </location>
</feature>
<dbReference type="Proteomes" id="UP001055439">
    <property type="component" value="Chromosome 1"/>
</dbReference>
<dbReference type="AlphaFoldDB" id="A0A9E7ECJ0"/>
<evidence type="ECO:0000313" key="2">
    <source>
        <dbReference type="EMBL" id="URD74709.1"/>
    </source>
</evidence>
<keyword evidence="3" id="KW-1185">Reference proteome</keyword>
<gene>
    <name evidence="2" type="ORF">MUK42_36033</name>
</gene>
<evidence type="ECO:0000313" key="3">
    <source>
        <dbReference type="Proteomes" id="UP001055439"/>
    </source>
</evidence>
<sequence>MASTFSSSSTCTPAHKISIEPDHSSAFGRTRHTKPKKDQRTPRTRYQSTNAGGLRRCVQAANMDPVEQISLASCALESVSSLGCLAMDPREKGSTEVVAGACGSVKTVACHSLFRLAQRSSTANANYTARVGVCQGKDAKFEGESSEGERVWWE</sequence>
<proteinExistence type="predicted"/>